<evidence type="ECO:0000313" key="2">
    <source>
        <dbReference type="EMBL" id="ORE14159.1"/>
    </source>
</evidence>
<accession>A0A1X0RQ82</accession>
<dbReference type="Proteomes" id="UP000242381">
    <property type="component" value="Unassembled WGS sequence"/>
</dbReference>
<keyword evidence="1" id="KW-1133">Transmembrane helix</keyword>
<protein>
    <submittedName>
        <fullName evidence="2">Uncharacterized protein</fullName>
    </submittedName>
</protein>
<feature type="transmembrane region" description="Helical" evidence="1">
    <location>
        <begin position="199"/>
        <end position="220"/>
    </location>
</feature>
<evidence type="ECO:0000256" key="1">
    <source>
        <dbReference type="SAM" id="Phobius"/>
    </source>
</evidence>
<dbReference type="EMBL" id="KV921487">
    <property type="protein sequence ID" value="ORE14159.1"/>
    <property type="molecule type" value="Genomic_DNA"/>
</dbReference>
<reference evidence="2 3" key="1">
    <citation type="journal article" date="2016" name="Proc. Natl. Acad. Sci. U.S.A.">
        <title>Lipid metabolic changes in an early divergent fungus govern the establishment of a mutualistic symbiosis with endobacteria.</title>
        <authorList>
            <person name="Lastovetsky O.A."/>
            <person name="Gaspar M.L."/>
            <person name="Mondo S.J."/>
            <person name="LaButti K.M."/>
            <person name="Sandor L."/>
            <person name="Grigoriev I.V."/>
            <person name="Henry S.A."/>
            <person name="Pawlowska T.E."/>
        </authorList>
    </citation>
    <scope>NUCLEOTIDE SEQUENCE [LARGE SCALE GENOMIC DNA]</scope>
    <source>
        <strain evidence="2 3">ATCC 11559</strain>
    </source>
</reference>
<keyword evidence="1" id="KW-0472">Membrane</keyword>
<feature type="transmembrane region" description="Helical" evidence="1">
    <location>
        <begin position="164"/>
        <end position="187"/>
    </location>
</feature>
<gene>
    <name evidence="2" type="ORF">BCV71DRAFT_276663</name>
</gene>
<organism evidence="2 3">
    <name type="scientific">Rhizopus microsporus</name>
    <dbReference type="NCBI Taxonomy" id="58291"/>
    <lineage>
        <taxon>Eukaryota</taxon>
        <taxon>Fungi</taxon>
        <taxon>Fungi incertae sedis</taxon>
        <taxon>Mucoromycota</taxon>
        <taxon>Mucoromycotina</taxon>
        <taxon>Mucoromycetes</taxon>
        <taxon>Mucorales</taxon>
        <taxon>Mucorineae</taxon>
        <taxon>Rhizopodaceae</taxon>
        <taxon>Rhizopus</taxon>
    </lineage>
</organism>
<name>A0A1X0RQ82_RHIZD</name>
<dbReference type="VEuPathDB" id="FungiDB:BCV72DRAFT_228885"/>
<sequence length="249" mass="29069">MEQTSISITIKCVHKLYDRYQPSYQTCFGELKGEGSSDTLSIMDFYRLDMFAKLEIISSNVNGVLCFQALGTFITFYTMVHTNSSIYAFAELATITIPKAKNSIMLMTSILDDLYKIATYHRILVKSQIPNIKRSTLPFEFVQKKHYQQNESLFWDRFRPNKSVVFFLSFLTGTRFSPSITYTLFFTNDINIRHPLSPFVSSTLQFTLSIYLLISVFSHLRIQSRHSWIFSSLLRSMDRNRAFLRDRLQ</sequence>
<dbReference type="AlphaFoldDB" id="A0A1X0RQ82"/>
<evidence type="ECO:0000313" key="3">
    <source>
        <dbReference type="Proteomes" id="UP000242381"/>
    </source>
</evidence>
<keyword evidence="1" id="KW-0812">Transmembrane</keyword>
<proteinExistence type="predicted"/>